<evidence type="ECO:0000256" key="7">
    <source>
        <dbReference type="ARBA" id="ARBA00022833"/>
    </source>
</evidence>
<dbReference type="OrthoDB" id="5418604at2"/>
<accession>A0A4R5PRE8</accession>
<protein>
    <recommendedName>
        <fullName evidence="11">Murein endopeptidase K</fullName>
    </recommendedName>
</protein>
<evidence type="ECO:0000313" key="13">
    <source>
        <dbReference type="EMBL" id="TDH39498.1"/>
    </source>
</evidence>
<reference evidence="13 14" key="1">
    <citation type="journal article" date="2013" name="Int. J. Syst. Evol. Microbiol.">
        <title>Hoeflea suaedae sp. nov., an endophytic bacterium isolated from the root of the halophyte Suaeda maritima.</title>
        <authorList>
            <person name="Chung E.J."/>
            <person name="Park J.A."/>
            <person name="Pramanik P."/>
            <person name="Bibi F."/>
            <person name="Jeon C.O."/>
            <person name="Chung Y.R."/>
        </authorList>
    </citation>
    <scope>NUCLEOTIDE SEQUENCE [LARGE SCALE GENOMIC DNA]</scope>
    <source>
        <strain evidence="13 14">YC6898</strain>
    </source>
</reference>
<organism evidence="13 14">
    <name type="scientific">Pseudohoeflea suaedae</name>
    <dbReference type="NCBI Taxonomy" id="877384"/>
    <lineage>
        <taxon>Bacteria</taxon>
        <taxon>Pseudomonadati</taxon>
        <taxon>Pseudomonadota</taxon>
        <taxon>Alphaproteobacteria</taxon>
        <taxon>Hyphomicrobiales</taxon>
        <taxon>Rhizobiaceae</taxon>
        <taxon>Pseudohoeflea</taxon>
    </lineage>
</organism>
<dbReference type="AlphaFoldDB" id="A0A4R5PRE8"/>
<evidence type="ECO:0000256" key="3">
    <source>
        <dbReference type="ARBA" id="ARBA00022670"/>
    </source>
</evidence>
<keyword evidence="5" id="KW-0732">Signal</keyword>
<evidence type="ECO:0000256" key="6">
    <source>
        <dbReference type="ARBA" id="ARBA00022801"/>
    </source>
</evidence>
<name>A0A4R5PRE8_9HYPH</name>
<evidence type="ECO:0000256" key="8">
    <source>
        <dbReference type="ARBA" id="ARBA00023049"/>
    </source>
</evidence>
<keyword evidence="3" id="KW-0645">Protease</keyword>
<evidence type="ECO:0000259" key="12">
    <source>
        <dbReference type="Pfam" id="PF08291"/>
    </source>
</evidence>
<keyword evidence="9" id="KW-0961">Cell wall biogenesis/degradation</keyword>
<comment type="cofactor">
    <cofactor evidence="1">
        <name>Zn(2+)</name>
        <dbReference type="ChEBI" id="CHEBI:29105"/>
    </cofactor>
</comment>
<comment type="similarity">
    <text evidence="10">Belongs to the peptidase M15 family.</text>
</comment>
<keyword evidence="8" id="KW-0482">Metalloprotease</keyword>
<dbReference type="InterPro" id="IPR009045">
    <property type="entry name" value="Zn_M74/Hedgehog-like"/>
</dbReference>
<sequence length="150" mass="16462">MSSLFEIKAGNDEDGEDAQGVEVASAAGLARLAPNGLHVQTEKVDIACLKPQLVRTLKSIERHYGKPVVVTSGFRSPRHNRKIGGARNSRHTSCEAADIQISGVSKWDLAAYVRSLPGRGGVGTYCHTRSVHVDIGTKRDWNWRCRRRKG</sequence>
<dbReference type="GO" id="GO:0046872">
    <property type="term" value="F:metal ion binding"/>
    <property type="evidence" value="ECO:0007669"/>
    <property type="project" value="UniProtKB-KW"/>
</dbReference>
<dbReference type="SUPFAM" id="SSF55166">
    <property type="entry name" value="Hedgehog/DD-peptidase"/>
    <property type="match status" value="1"/>
</dbReference>
<evidence type="ECO:0000256" key="4">
    <source>
        <dbReference type="ARBA" id="ARBA00022723"/>
    </source>
</evidence>
<evidence type="ECO:0000313" key="14">
    <source>
        <dbReference type="Proteomes" id="UP000295131"/>
    </source>
</evidence>
<dbReference type="Proteomes" id="UP000295131">
    <property type="component" value="Unassembled WGS sequence"/>
</dbReference>
<dbReference type="InterPro" id="IPR010275">
    <property type="entry name" value="MepK"/>
</dbReference>
<dbReference type="InterPro" id="IPR013230">
    <property type="entry name" value="Peptidase_M15A_C"/>
</dbReference>
<dbReference type="Gene3D" id="3.30.1380.10">
    <property type="match status" value="1"/>
</dbReference>
<keyword evidence="7" id="KW-0862">Zinc</keyword>
<evidence type="ECO:0000256" key="11">
    <source>
        <dbReference type="ARBA" id="ARBA00093666"/>
    </source>
</evidence>
<evidence type="ECO:0000256" key="5">
    <source>
        <dbReference type="ARBA" id="ARBA00022729"/>
    </source>
</evidence>
<gene>
    <name evidence="13" type="ORF">E2A64_09185</name>
</gene>
<dbReference type="GO" id="GO:0006508">
    <property type="term" value="P:proteolysis"/>
    <property type="evidence" value="ECO:0007669"/>
    <property type="project" value="UniProtKB-KW"/>
</dbReference>
<evidence type="ECO:0000256" key="1">
    <source>
        <dbReference type="ARBA" id="ARBA00001947"/>
    </source>
</evidence>
<feature type="domain" description="Peptidase M15A C-terminal" evidence="12">
    <location>
        <begin position="31"/>
        <end position="134"/>
    </location>
</feature>
<evidence type="ECO:0000256" key="10">
    <source>
        <dbReference type="ARBA" id="ARBA00093448"/>
    </source>
</evidence>
<dbReference type="EMBL" id="SMSI01000001">
    <property type="protein sequence ID" value="TDH39498.1"/>
    <property type="molecule type" value="Genomic_DNA"/>
</dbReference>
<evidence type="ECO:0000256" key="9">
    <source>
        <dbReference type="ARBA" id="ARBA00023316"/>
    </source>
</evidence>
<dbReference type="Pfam" id="PF08291">
    <property type="entry name" value="Peptidase_M15_3"/>
    <property type="match status" value="1"/>
</dbReference>
<dbReference type="PANTHER" id="PTHR37425">
    <property type="match status" value="1"/>
</dbReference>
<keyword evidence="14" id="KW-1185">Reference proteome</keyword>
<dbReference type="GO" id="GO:0008237">
    <property type="term" value="F:metallopeptidase activity"/>
    <property type="evidence" value="ECO:0007669"/>
    <property type="project" value="UniProtKB-KW"/>
</dbReference>
<keyword evidence="6" id="KW-0378">Hydrolase</keyword>
<evidence type="ECO:0000256" key="2">
    <source>
        <dbReference type="ARBA" id="ARBA00004776"/>
    </source>
</evidence>
<dbReference type="PANTHER" id="PTHR37425:SF1">
    <property type="entry name" value="OUTER MEMBRANE PROTEIN"/>
    <property type="match status" value="1"/>
</dbReference>
<comment type="caution">
    <text evidence="13">The sequence shown here is derived from an EMBL/GenBank/DDBJ whole genome shotgun (WGS) entry which is preliminary data.</text>
</comment>
<dbReference type="GO" id="GO:0071555">
    <property type="term" value="P:cell wall organization"/>
    <property type="evidence" value="ECO:0007669"/>
    <property type="project" value="UniProtKB-KW"/>
</dbReference>
<comment type="pathway">
    <text evidence="2">Cell wall biogenesis; cell wall polysaccharide biosynthesis.</text>
</comment>
<keyword evidence="4" id="KW-0479">Metal-binding</keyword>
<proteinExistence type="inferred from homology"/>